<dbReference type="Proteomes" id="UP001374579">
    <property type="component" value="Unassembled WGS sequence"/>
</dbReference>
<dbReference type="EMBL" id="JBAMIC010000019">
    <property type="protein sequence ID" value="KAK7093941.1"/>
    <property type="molecule type" value="Genomic_DNA"/>
</dbReference>
<evidence type="ECO:0000313" key="1">
    <source>
        <dbReference type="EMBL" id="KAK7093941.1"/>
    </source>
</evidence>
<dbReference type="AlphaFoldDB" id="A0AAN9AVC9"/>
<name>A0AAN9AVC9_9CAEN</name>
<sequence length="94" mass="11056">MIEVYKYCDLHGFYKTERPQFSFFAGRDTRGSTLKLSKPRYRLNVRGNFFSERIVNTWNSLPDQVVTAPSVNAFKARLDAHWKDLPTVFDPECY</sequence>
<comment type="caution">
    <text evidence="1">The sequence shown here is derived from an EMBL/GenBank/DDBJ whole genome shotgun (WGS) entry which is preliminary data.</text>
</comment>
<reference evidence="1 2" key="1">
    <citation type="submission" date="2024-02" db="EMBL/GenBank/DDBJ databases">
        <title>Chromosome-scale genome assembly of the rough periwinkle Littorina saxatilis.</title>
        <authorList>
            <person name="De Jode A."/>
            <person name="Faria R."/>
            <person name="Formenti G."/>
            <person name="Sims Y."/>
            <person name="Smith T.P."/>
            <person name="Tracey A."/>
            <person name="Wood J.M.D."/>
            <person name="Zagrodzka Z.B."/>
            <person name="Johannesson K."/>
            <person name="Butlin R.K."/>
            <person name="Leder E.H."/>
        </authorList>
    </citation>
    <scope>NUCLEOTIDE SEQUENCE [LARGE SCALE GENOMIC DNA]</scope>
    <source>
        <strain evidence="1">Snail1</strain>
        <tissue evidence="1">Muscle</tissue>
    </source>
</reference>
<gene>
    <name evidence="1" type="ORF">V1264_007620</name>
</gene>
<organism evidence="1 2">
    <name type="scientific">Littorina saxatilis</name>
    <dbReference type="NCBI Taxonomy" id="31220"/>
    <lineage>
        <taxon>Eukaryota</taxon>
        <taxon>Metazoa</taxon>
        <taxon>Spiralia</taxon>
        <taxon>Lophotrochozoa</taxon>
        <taxon>Mollusca</taxon>
        <taxon>Gastropoda</taxon>
        <taxon>Caenogastropoda</taxon>
        <taxon>Littorinimorpha</taxon>
        <taxon>Littorinoidea</taxon>
        <taxon>Littorinidae</taxon>
        <taxon>Littorina</taxon>
    </lineage>
</organism>
<protein>
    <submittedName>
        <fullName evidence="1">Uncharacterized protein</fullName>
    </submittedName>
</protein>
<keyword evidence="2" id="KW-1185">Reference proteome</keyword>
<accession>A0AAN9AVC9</accession>
<evidence type="ECO:0000313" key="2">
    <source>
        <dbReference type="Proteomes" id="UP001374579"/>
    </source>
</evidence>
<proteinExistence type="predicted"/>